<gene>
    <name evidence="1" type="ORF">BJ983_003566</name>
</gene>
<dbReference type="Proteomes" id="UP000535890">
    <property type="component" value="Unassembled WGS sequence"/>
</dbReference>
<evidence type="ECO:0000313" key="1">
    <source>
        <dbReference type="EMBL" id="NYD37464.1"/>
    </source>
</evidence>
<evidence type="ECO:0000313" key="2">
    <source>
        <dbReference type="Proteomes" id="UP000535890"/>
    </source>
</evidence>
<reference evidence="1 2" key="1">
    <citation type="submission" date="2020-07" db="EMBL/GenBank/DDBJ databases">
        <title>Sequencing the genomes of 1000 actinobacteria strains.</title>
        <authorList>
            <person name="Klenk H.-P."/>
        </authorList>
    </citation>
    <scope>NUCLEOTIDE SEQUENCE [LARGE SCALE GENOMIC DNA]</scope>
    <source>
        <strain evidence="1 2">DSM 45772</strain>
    </source>
</reference>
<name>A0A7Y9J7J1_9PSEU</name>
<dbReference type="EMBL" id="JACCBN010000001">
    <property type="protein sequence ID" value="NYD37464.1"/>
    <property type="molecule type" value="Genomic_DNA"/>
</dbReference>
<dbReference type="RefSeq" id="WP_179795019.1">
    <property type="nucleotide sequence ID" value="NZ_BAABHP010000025.1"/>
</dbReference>
<organism evidence="1 2">
    <name type="scientific">Actinomycetospora corticicola</name>
    <dbReference type="NCBI Taxonomy" id="663602"/>
    <lineage>
        <taxon>Bacteria</taxon>
        <taxon>Bacillati</taxon>
        <taxon>Actinomycetota</taxon>
        <taxon>Actinomycetes</taxon>
        <taxon>Pseudonocardiales</taxon>
        <taxon>Pseudonocardiaceae</taxon>
        <taxon>Actinomycetospora</taxon>
    </lineage>
</organism>
<sequence length="73" mass="8066">MGSEDDRPGRQATVDALFWSLVEATQADADQQLIEEIELGFSPRPPRAPVVTAEQERLLREGLCSPDEPDDLS</sequence>
<dbReference type="AlphaFoldDB" id="A0A7Y9J7J1"/>
<proteinExistence type="predicted"/>
<accession>A0A7Y9J7J1</accession>
<protein>
    <submittedName>
        <fullName evidence="1">Uncharacterized protein</fullName>
    </submittedName>
</protein>
<comment type="caution">
    <text evidence="1">The sequence shown here is derived from an EMBL/GenBank/DDBJ whole genome shotgun (WGS) entry which is preliminary data.</text>
</comment>
<keyword evidence="2" id="KW-1185">Reference proteome</keyword>